<dbReference type="SUPFAM" id="SSF50475">
    <property type="entry name" value="FMN-binding split barrel"/>
    <property type="match status" value="1"/>
</dbReference>
<reference evidence="1 2" key="1">
    <citation type="submission" date="2017-04" db="EMBL/GenBank/DDBJ databases">
        <title>Accumulation and expression of multiple antibiotic resistance genes in Arcobacter cryaerophilus that thrives in sewage.</title>
        <authorList>
            <person name="Millar J.A."/>
            <person name="Raghavan R."/>
        </authorList>
    </citation>
    <scope>NUCLEOTIDE SEQUENCE [LARGE SCALE GENOMIC DNA]</scope>
    <source>
        <strain evidence="1 2">AZT-1</strain>
    </source>
</reference>
<dbReference type="Proteomes" id="UP000192599">
    <property type="component" value="Unassembled WGS sequence"/>
</dbReference>
<evidence type="ECO:0000313" key="2">
    <source>
        <dbReference type="Proteomes" id="UP000192599"/>
    </source>
</evidence>
<proteinExistence type="predicted"/>
<dbReference type="PANTHER" id="PTHR34071:SF2">
    <property type="entry name" value="FLAVIN-NUCLEOTIDE-BINDING PROTEIN"/>
    <property type="match status" value="1"/>
</dbReference>
<protein>
    <recommendedName>
        <fullName evidence="3">Pyridoxamine 5'-phosphate oxidase family protein</fullName>
    </recommendedName>
</protein>
<dbReference type="InterPro" id="IPR012349">
    <property type="entry name" value="Split_barrel_FMN-bd"/>
</dbReference>
<dbReference type="PANTHER" id="PTHR34071">
    <property type="entry name" value="5-NITROIMIDAZOLE ANTIBIOTICS RESISTANCE PROTEIN, NIMA-FAMILY-RELATED PROTEIN-RELATED"/>
    <property type="match status" value="1"/>
</dbReference>
<dbReference type="InterPro" id="IPR024747">
    <property type="entry name" value="Pyridox_Oxase-rel"/>
</dbReference>
<evidence type="ECO:0000313" key="1">
    <source>
        <dbReference type="EMBL" id="OQR41842.1"/>
    </source>
</evidence>
<dbReference type="AlphaFoldDB" id="A0A1V9VCU4"/>
<evidence type="ECO:0008006" key="3">
    <source>
        <dbReference type="Google" id="ProtNLM"/>
    </source>
</evidence>
<dbReference type="EMBL" id="LNTC01000025">
    <property type="protein sequence ID" value="OQR41842.1"/>
    <property type="molecule type" value="Genomic_DNA"/>
</dbReference>
<dbReference type="Pfam" id="PF12900">
    <property type="entry name" value="Pyridox_ox_2"/>
    <property type="match status" value="1"/>
</dbReference>
<name>A0A1V9VCU4_9BACT</name>
<dbReference type="Gene3D" id="2.30.110.10">
    <property type="entry name" value="Electron Transport, Fmn-binding Protein, Chain A"/>
    <property type="match status" value="1"/>
</dbReference>
<accession>A0A1V9VCU4</accession>
<organism evidence="1 2">
    <name type="scientific">Aliarcobacter cryaerophilus</name>
    <dbReference type="NCBI Taxonomy" id="28198"/>
    <lineage>
        <taxon>Bacteria</taxon>
        <taxon>Pseudomonadati</taxon>
        <taxon>Campylobacterota</taxon>
        <taxon>Epsilonproteobacteria</taxon>
        <taxon>Campylobacterales</taxon>
        <taxon>Arcobacteraceae</taxon>
        <taxon>Aliarcobacter</taxon>
    </lineage>
</organism>
<comment type="caution">
    <text evidence="1">The sequence shown here is derived from an EMBL/GenBank/DDBJ whole genome shotgun (WGS) entry which is preliminary data.</text>
</comment>
<gene>
    <name evidence="1" type="ORF">AS859_03450</name>
</gene>
<sequence>MQKIVTITDEKTINDILANAKYGTMALCFDNRPYSIPFNFTQYNEALYFHGNKKGKKIDIIQQNNFASFSVVEEYSQLPSYFSTNTGSAKPATHLFSSVMIDGIIEIVEDYDEKVEAFQSLMEKYQPEGNFNPLSDKQMYEKIINATGMFKLIPKSISGKVKLGQNWDNERFDRVITHLKERGTAQDLDTVKRMEQLRIEIL</sequence>